<dbReference type="EMBL" id="OX459959">
    <property type="protein sequence ID" value="CAI9164459.1"/>
    <property type="molecule type" value="Genomic_DNA"/>
</dbReference>
<accession>A0ABN8YXM4</accession>
<dbReference type="Proteomes" id="UP001176941">
    <property type="component" value="Chromosome 23"/>
</dbReference>
<proteinExistence type="predicted"/>
<organism evidence="1 2">
    <name type="scientific">Rangifer tarandus platyrhynchus</name>
    <name type="common">Svalbard reindeer</name>
    <dbReference type="NCBI Taxonomy" id="3082113"/>
    <lineage>
        <taxon>Eukaryota</taxon>
        <taxon>Metazoa</taxon>
        <taxon>Chordata</taxon>
        <taxon>Craniata</taxon>
        <taxon>Vertebrata</taxon>
        <taxon>Euteleostomi</taxon>
        <taxon>Mammalia</taxon>
        <taxon>Eutheria</taxon>
        <taxon>Laurasiatheria</taxon>
        <taxon>Artiodactyla</taxon>
        <taxon>Ruminantia</taxon>
        <taxon>Pecora</taxon>
        <taxon>Cervidae</taxon>
        <taxon>Odocoileinae</taxon>
        <taxon>Rangifer</taxon>
    </lineage>
</organism>
<sequence>MDEAWGALTDQPAVMQTSAVTVSPHGAAINHPASRSILVPSSWGKESGPLLQPDLLPTPQMQSCCLNGMCATLLSSKE</sequence>
<gene>
    <name evidence="1" type="ORF">MRATA1EN1_LOCUS13421</name>
</gene>
<name>A0ABN8YXM4_RANTA</name>
<protein>
    <submittedName>
        <fullName evidence="1">Uncharacterized protein</fullName>
    </submittedName>
</protein>
<reference evidence="1" key="1">
    <citation type="submission" date="2023-04" db="EMBL/GenBank/DDBJ databases">
        <authorList>
            <consortium name="ELIXIR-Norway"/>
        </authorList>
    </citation>
    <scope>NUCLEOTIDE SEQUENCE [LARGE SCALE GENOMIC DNA]</scope>
</reference>
<evidence type="ECO:0000313" key="2">
    <source>
        <dbReference type="Proteomes" id="UP001176941"/>
    </source>
</evidence>
<evidence type="ECO:0000313" key="1">
    <source>
        <dbReference type="EMBL" id="CAI9164459.1"/>
    </source>
</evidence>
<keyword evidence="2" id="KW-1185">Reference proteome</keyword>